<evidence type="ECO:0000256" key="1">
    <source>
        <dbReference type="ARBA" id="ARBA00022723"/>
    </source>
</evidence>
<evidence type="ECO:0000313" key="7">
    <source>
        <dbReference type="Proteomes" id="UP000198744"/>
    </source>
</evidence>
<dbReference type="GO" id="GO:0008270">
    <property type="term" value="F:zinc ion binding"/>
    <property type="evidence" value="ECO:0007669"/>
    <property type="project" value="UniProtKB-KW"/>
</dbReference>
<dbReference type="Gene3D" id="1.20.120.910">
    <property type="entry name" value="DksA, coiled-coil domain"/>
    <property type="match status" value="1"/>
</dbReference>
<feature type="domain" description="Zinc finger DksA/TraR C4-type" evidence="5">
    <location>
        <begin position="40"/>
        <end position="76"/>
    </location>
</feature>
<protein>
    <submittedName>
        <fullName evidence="6">Phage/conjugal plasmid C-4 type zinc finger protein, TraR family</fullName>
    </submittedName>
</protein>
<proteinExistence type="predicted"/>
<gene>
    <name evidence="6" type="ORF">SAMN04489760_14213</name>
</gene>
<feature type="zinc finger region" description="dksA C4-type" evidence="4">
    <location>
        <begin position="46"/>
        <end position="70"/>
    </location>
</feature>
<evidence type="ECO:0000259" key="5">
    <source>
        <dbReference type="Pfam" id="PF01258"/>
    </source>
</evidence>
<name>A0A1H8AX38_9BACT</name>
<evidence type="ECO:0000256" key="4">
    <source>
        <dbReference type="PROSITE-ProRule" id="PRU00510"/>
    </source>
</evidence>
<evidence type="ECO:0000256" key="2">
    <source>
        <dbReference type="ARBA" id="ARBA00022771"/>
    </source>
</evidence>
<reference evidence="6 7" key="1">
    <citation type="submission" date="2016-10" db="EMBL/GenBank/DDBJ databases">
        <authorList>
            <person name="de Groot N.N."/>
        </authorList>
    </citation>
    <scope>NUCLEOTIDE SEQUENCE [LARGE SCALE GENOMIC DNA]</scope>
    <source>
        <strain evidence="6 7">DSM 8423</strain>
    </source>
</reference>
<keyword evidence="2" id="KW-0863">Zinc-finger</keyword>
<keyword evidence="3" id="KW-0862">Zinc</keyword>
<dbReference type="AlphaFoldDB" id="A0A1H8AX38"/>
<dbReference type="RefSeq" id="WP_217639027.1">
    <property type="nucleotide sequence ID" value="NZ_FOBS01000042.1"/>
</dbReference>
<dbReference type="Proteomes" id="UP000198744">
    <property type="component" value="Unassembled WGS sequence"/>
</dbReference>
<dbReference type="Pfam" id="PF01258">
    <property type="entry name" value="zf-dskA_traR"/>
    <property type="match status" value="1"/>
</dbReference>
<accession>A0A1H8AX38</accession>
<sequence>MPDEIDQAQHHDEFFREQALCSHYDRLRKKTGLHRSLAGGTGPSECIDCGDPIEPARLAVMPNAIRCLDCQARHERLYGRRA</sequence>
<evidence type="ECO:0000256" key="3">
    <source>
        <dbReference type="ARBA" id="ARBA00022833"/>
    </source>
</evidence>
<dbReference type="PROSITE" id="PS51128">
    <property type="entry name" value="ZF_DKSA_2"/>
    <property type="match status" value="1"/>
</dbReference>
<dbReference type="SUPFAM" id="SSF57716">
    <property type="entry name" value="Glucocorticoid receptor-like (DNA-binding domain)"/>
    <property type="match status" value="1"/>
</dbReference>
<dbReference type="InterPro" id="IPR000962">
    <property type="entry name" value="Znf_DskA_TraR"/>
</dbReference>
<keyword evidence="7" id="KW-1185">Reference proteome</keyword>
<keyword evidence="1" id="KW-0479">Metal-binding</keyword>
<organism evidence="6 7">
    <name type="scientific">Syntrophus gentianae</name>
    <dbReference type="NCBI Taxonomy" id="43775"/>
    <lineage>
        <taxon>Bacteria</taxon>
        <taxon>Pseudomonadati</taxon>
        <taxon>Thermodesulfobacteriota</taxon>
        <taxon>Syntrophia</taxon>
        <taxon>Syntrophales</taxon>
        <taxon>Syntrophaceae</taxon>
        <taxon>Syntrophus</taxon>
    </lineage>
</organism>
<dbReference type="EMBL" id="FOBS01000042">
    <property type="protein sequence ID" value="SEM75113.1"/>
    <property type="molecule type" value="Genomic_DNA"/>
</dbReference>
<dbReference type="STRING" id="43775.SAMN04489760_14213"/>
<evidence type="ECO:0000313" key="6">
    <source>
        <dbReference type="EMBL" id="SEM75113.1"/>
    </source>
</evidence>